<dbReference type="SUPFAM" id="SSF46785">
    <property type="entry name" value="Winged helix' DNA-binding domain"/>
    <property type="match status" value="1"/>
</dbReference>
<dbReference type="InterPro" id="IPR016032">
    <property type="entry name" value="Sig_transdc_resp-reg_C-effctor"/>
</dbReference>
<evidence type="ECO:0000313" key="5">
    <source>
        <dbReference type="Proteomes" id="UP000517765"/>
    </source>
</evidence>
<accession>A0A5P0YKM3</accession>
<dbReference type="PROSITE" id="PS50043">
    <property type="entry name" value="HTH_LUXR_2"/>
    <property type="match status" value="1"/>
</dbReference>
<dbReference type="SUPFAM" id="SSF46894">
    <property type="entry name" value="C-terminal effector domain of the bipartite response regulators"/>
    <property type="match status" value="1"/>
</dbReference>
<evidence type="ECO:0000313" key="3">
    <source>
        <dbReference type="EMBL" id="MQS00788.1"/>
    </source>
</evidence>
<dbReference type="OrthoDB" id="3369460at2"/>
<keyword evidence="4" id="KW-1185">Reference proteome</keyword>
<dbReference type="Gene3D" id="1.10.10.10">
    <property type="entry name" value="Winged helix-like DNA-binding domain superfamily/Winged helix DNA-binding domain"/>
    <property type="match status" value="2"/>
</dbReference>
<reference evidence="2" key="3">
    <citation type="journal article" name="Syst. Appl. Microbiol.">
        <title>Streptomyces alkaliterrae sp. nov., isolated from an alkaline soil, and emended descriptions of Streptomyces alkaliphilus, Streptomyces calidiresistens and Streptomyces durbertensis.</title>
        <authorList>
            <person name="Swiecimska M."/>
            <person name="Golinska P."/>
            <person name="Nouioui I."/>
            <person name="Wypij M."/>
            <person name="Rai M."/>
            <person name="Sangal V."/>
            <person name="Goodfellow M."/>
        </authorList>
    </citation>
    <scope>NUCLEOTIDE SEQUENCE</scope>
    <source>
        <strain evidence="2">OF8</strain>
    </source>
</reference>
<dbReference type="InterPro" id="IPR036390">
    <property type="entry name" value="WH_DNA-bd_sf"/>
</dbReference>
<dbReference type="Pfam" id="PF00196">
    <property type="entry name" value="GerE"/>
    <property type="match status" value="1"/>
</dbReference>
<dbReference type="InterPro" id="IPR000792">
    <property type="entry name" value="Tscrpt_reg_LuxR_C"/>
</dbReference>
<dbReference type="PRINTS" id="PR00038">
    <property type="entry name" value="HTHLUXR"/>
</dbReference>
<evidence type="ECO:0000313" key="4">
    <source>
        <dbReference type="Proteomes" id="UP000320857"/>
    </source>
</evidence>
<dbReference type="GO" id="GO:0003677">
    <property type="term" value="F:DNA binding"/>
    <property type="evidence" value="ECO:0007669"/>
    <property type="project" value="InterPro"/>
</dbReference>
<dbReference type="PANTHER" id="PTHR34293:SF1">
    <property type="entry name" value="HTH-TYPE TRANSCRIPTIONAL REGULATOR TRMBL2"/>
    <property type="match status" value="1"/>
</dbReference>
<reference evidence="5" key="2">
    <citation type="submission" date="2020-05" db="EMBL/GenBank/DDBJ databases">
        <title>Classification of alakaliphilic streptomycetes isolated from an alkaline soil next to Lonar Crater, India and a proposal for the recognition of Streptomyces alkaliterrae sp. nov.</title>
        <authorList>
            <person name="Golinska P."/>
        </authorList>
    </citation>
    <scope>NUCLEOTIDE SEQUENCE [LARGE SCALE GENOMIC DNA]</scope>
    <source>
        <strain evidence="5">OF8</strain>
    </source>
</reference>
<organism evidence="3 4">
    <name type="scientific">Streptomyces alkaliterrae</name>
    <dbReference type="NCBI Taxonomy" id="2213162"/>
    <lineage>
        <taxon>Bacteria</taxon>
        <taxon>Bacillati</taxon>
        <taxon>Actinomycetota</taxon>
        <taxon>Actinomycetes</taxon>
        <taxon>Kitasatosporales</taxon>
        <taxon>Streptomycetaceae</taxon>
        <taxon>Streptomyces</taxon>
    </lineage>
</organism>
<sequence>MLTSFGLTPVCERVYHAMVQAPHLGVAEIAESLELTESEVRPALDALIDLTLLRVSREEPERLRPVDPQIGLQILISHQEEELARREREIAIMRARSALLATSQQKSESASLPSQNEYLSGPGALRDRLRELVTDGTTEVNISLPSGVPSELSPGFAVLLEDIVDLGRARLRALLPGTAAQHPVSDLIRGMAERGVALRATPALPPCMLLVDGNVAVLPRNPTAESSDATIVRDTSVLSPLVTTFEQMWLTATALSELRAPDGSANLAFDERVLLRLLASGITDESVAQQLGVSRRTVQRKISDLIQRLGANSRFDAGLKAGRCGWI</sequence>
<dbReference type="Proteomes" id="UP000320857">
    <property type="component" value="Unassembled WGS sequence"/>
</dbReference>
<dbReference type="SMART" id="SM00421">
    <property type="entry name" value="HTH_LUXR"/>
    <property type="match status" value="1"/>
</dbReference>
<dbReference type="InterPro" id="IPR051797">
    <property type="entry name" value="TrmB-like"/>
</dbReference>
<dbReference type="CDD" id="cd06170">
    <property type="entry name" value="LuxR_C_like"/>
    <property type="match status" value="1"/>
</dbReference>
<comment type="caution">
    <text evidence="3">The sequence shown here is derived from an EMBL/GenBank/DDBJ whole genome shotgun (WGS) entry which is preliminary data.</text>
</comment>
<dbReference type="EMBL" id="JABJXA010000045">
    <property type="protein sequence ID" value="MBB1259189.1"/>
    <property type="molecule type" value="Genomic_DNA"/>
</dbReference>
<protein>
    <submittedName>
        <fullName evidence="3">HTH domain-containing protein</fullName>
    </submittedName>
</protein>
<name>A0A5P0YKM3_9ACTN</name>
<evidence type="ECO:0000259" key="1">
    <source>
        <dbReference type="PROSITE" id="PS50043"/>
    </source>
</evidence>
<gene>
    <name evidence="3" type="ORF">FNX44_002595</name>
    <name evidence="2" type="ORF">H3147_10100</name>
</gene>
<dbReference type="Pfam" id="PF01978">
    <property type="entry name" value="TrmB"/>
    <property type="match status" value="1"/>
</dbReference>
<evidence type="ECO:0000313" key="2">
    <source>
        <dbReference type="EMBL" id="MBB1259189.1"/>
    </source>
</evidence>
<proteinExistence type="predicted"/>
<dbReference type="InterPro" id="IPR036388">
    <property type="entry name" value="WH-like_DNA-bd_sf"/>
</dbReference>
<dbReference type="InterPro" id="IPR002831">
    <property type="entry name" value="Tscrpt_reg_TrmB_N"/>
</dbReference>
<dbReference type="RefSeq" id="WP_143646267.1">
    <property type="nucleotide sequence ID" value="NZ_JABJXA010000045.1"/>
</dbReference>
<dbReference type="GO" id="GO:0006355">
    <property type="term" value="P:regulation of DNA-templated transcription"/>
    <property type="evidence" value="ECO:0007669"/>
    <property type="project" value="InterPro"/>
</dbReference>
<feature type="domain" description="HTH luxR-type" evidence="1">
    <location>
        <begin position="262"/>
        <end position="325"/>
    </location>
</feature>
<reference evidence="3 4" key="1">
    <citation type="submission" date="2019-10" db="EMBL/GenBank/DDBJ databases">
        <title>Streptomyces sp. nov., a novel actinobacterium isolated from alkaline environment.</title>
        <authorList>
            <person name="Golinska P."/>
        </authorList>
    </citation>
    <scope>NUCLEOTIDE SEQUENCE [LARGE SCALE GENOMIC DNA]</scope>
    <source>
        <strain evidence="3 4">OF1</strain>
    </source>
</reference>
<dbReference type="AlphaFoldDB" id="A0A5P0YKM3"/>
<dbReference type="EMBL" id="VJYK02000013">
    <property type="protein sequence ID" value="MQS00788.1"/>
    <property type="molecule type" value="Genomic_DNA"/>
</dbReference>
<dbReference type="Proteomes" id="UP000517765">
    <property type="component" value="Unassembled WGS sequence"/>
</dbReference>
<dbReference type="PANTHER" id="PTHR34293">
    <property type="entry name" value="HTH-TYPE TRANSCRIPTIONAL REGULATOR TRMBL2"/>
    <property type="match status" value="1"/>
</dbReference>